<gene>
    <name evidence="1" type="ORF">METZ01_LOCUS103661</name>
</gene>
<reference evidence="1" key="1">
    <citation type="submission" date="2018-05" db="EMBL/GenBank/DDBJ databases">
        <authorList>
            <person name="Lanie J.A."/>
            <person name="Ng W.-L."/>
            <person name="Kazmierczak K.M."/>
            <person name="Andrzejewski T.M."/>
            <person name="Davidsen T.M."/>
            <person name="Wayne K.J."/>
            <person name="Tettelin H."/>
            <person name="Glass J.I."/>
            <person name="Rusch D."/>
            <person name="Podicherti R."/>
            <person name="Tsui H.-C.T."/>
            <person name="Winkler M.E."/>
        </authorList>
    </citation>
    <scope>NUCLEOTIDE SEQUENCE</scope>
</reference>
<evidence type="ECO:0008006" key="2">
    <source>
        <dbReference type="Google" id="ProtNLM"/>
    </source>
</evidence>
<proteinExistence type="predicted"/>
<dbReference type="PANTHER" id="PTHR36451:SF1">
    <property type="entry name" value="OMEGA-HYDROXY-BETA-DIHYDROMENAQUINONE-9 SULFOTRANSFERASE STF3"/>
    <property type="match status" value="1"/>
</dbReference>
<dbReference type="PANTHER" id="PTHR36451">
    <property type="entry name" value="PAPS-DEPENDENT SULFOTRANSFERASE STF3"/>
    <property type="match status" value="1"/>
</dbReference>
<dbReference type="Pfam" id="PF13469">
    <property type="entry name" value="Sulfotransfer_3"/>
    <property type="match status" value="1"/>
</dbReference>
<evidence type="ECO:0000313" key="1">
    <source>
        <dbReference type="EMBL" id="SVA50807.1"/>
    </source>
</evidence>
<name>A0A381WFQ7_9ZZZZ</name>
<dbReference type="InterPro" id="IPR052736">
    <property type="entry name" value="Stf3_sulfotransferase"/>
</dbReference>
<dbReference type="EMBL" id="UINC01011522">
    <property type="protein sequence ID" value="SVA50807.1"/>
    <property type="molecule type" value="Genomic_DNA"/>
</dbReference>
<protein>
    <recommendedName>
        <fullName evidence="2">Sulfotransferase domain-containing protein</fullName>
    </recommendedName>
</protein>
<organism evidence="1">
    <name type="scientific">marine metagenome</name>
    <dbReference type="NCBI Taxonomy" id="408172"/>
    <lineage>
        <taxon>unclassified sequences</taxon>
        <taxon>metagenomes</taxon>
        <taxon>ecological metagenomes</taxon>
    </lineage>
</organism>
<dbReference type="AlphaFoldDB" id="A0A381WFQ7"/>
<sequence>MRTTVSQKKRPFKFNATNFLGSFIPSKPSLSEQYILDAARTSTGLQDWGSDSFLEGMRMLLESSVTEARLHYFGKRFLQKGCIRAVKDRLRLEKSIKDNTDILNTPIEKPIFILGLPRTGTTLLQNLFFQDDRFRHLHYWEQVAIGPQPAPDNLKENYIIDSCTTFINRLKIIAPEFFIAHDIQPYGPEECNGLMERNFSSIIYIMLRNIPTYTEWFQKRDMTSTYEYHRYQLQYLGYHFKGKQWVLKAPVHLLFLKYLFKVYPDAQVLHMHRDPLKVIPSMSSLVVISRGIHSDHVSEIETADQLLKLMSHNISQSVAYRESQASGQILDISFSELIKDTMTTVGNIYKWLGVDFTPATETAMSDWLDKSKLKQEGEPHQYSLDQFGLNETRIRDCFTQYYERYTNYL</sequence>
<dbReference type="Gene3D" id="3.40.50.300">
    <property type="entry name" value="P-loop containing nucleotide triphosphate hydrolases"/>
    <property type="match status" value="1"/>
</dbReference>
<dbReference type="InterPro" id="IPR027417">
    <property type="entry name" value="P-loop_NTPase"/>
</dbReference>
<accession>A0A381WFQ7</accession>
<dbReference type="SUPFAM" id="SSF52540">
    <property type="entry name" value="P-loop containing nucleoside triphosphate hydrolases"/>
    <property type="match status" value="1"/>
</dbReference>